<accession>A0ABS3MW78</accession>
<dbReference type="SUPFAM" id="SSF58104">
    <property type="entry name" value="Methyl-accepting chemotaxis protein (MCP) signaling domain"/>
    <property type="match status" value="1"/>
</dbReference>
<organism evidence="5 6">
    <name type="scientific">Metabacillus bambusae</name>
    <dbReference type="NCBI Taxonomy" id="2795218"/>
    <lineage>
        <taxon>Bacteria</taxon>
        <taxon>Bacillati</taxon>
        <taxon>Bacillota</taxon>
        <taxon>Bacilli</taxon>
        <taxon>Bacillales</taxon>
        <taxon>Bacillaceae</taxon>
        <taxon>Metabacillus</taxon>
    </lineage>
</organism>
<dbReference type="EMBL" id="JAGDEL010000001">
    <property type="protein sequence ID" value="MBO1510231.1"/>
    <property type="molecule type" value="Genomic_DNA"/>
</dbReference>
<dbReference type="Gene3D" id="1.10.287.950">
    <property type="entry name" value="Methyl-accepting chemotaxis protein"/>
    <property type="match status" value="1"/>
</dbReference>
<dbReference type="PRINTS" id="PR00260">
    <property type="entry name" value="CHEMTRNSDUCR"/>
</dbReference>
<name>A0ABS3MW78_9BACI</name>
<evidence type="ECO:0000313" key="5">
    <source>
        <dbReference type="EMBL" id="MBO1510231.1"/>
    </source>
</evidence>
<comment type="similarity">
    <text evidence="2">Belongs to the methyl-accepting chemotaxis (MCP) protein family.</text>
</comment>
<reference evidence="5 6" key="1">
    <citation type="submission" date="2021-03" db="EMBL/GenBank/DDBJ databases">
        <title>Whole genome sequence of Metabacillus bambusae BG109.</title>
        <authorList>
            <person name="Jeong J.W."/>
        </authorList>
    </citation>
    <scope>NUCLEOTIDE SEQUENCE [LARGE SCALE GENOMIC DNA]</scope>
    <source>
        <strain evidence="5 6">BG109</strain>
    </source>
</reference>
<proteinExistence type="inferred from homology"/>
<evidence type="ECO:0000259" key="4">
    <source>
        <dbReference type="PROSITE" id="PS50111"/>
    </source>
</evidence>
<keyword evidence="1 3" id="KW-0807">Transducer</keyword>
<dbReference type="Pfam" id="PF00015">
    <property type="entry name" value="MCPsignal"/>
    <property type="match status" value="1"/>
</dbReference>
<dbReference type="Proteomes" id="UP000663981">
    <property type="component" value="Unassembled WGS sequence"/>
</dbReference>
<sequence>MSISANQTSEMSVDGKKSIDKVKRQLNLINDNVTGLGSAINGLSERSIEIGRINEVITAIAAQTNLLALNAAIEAARAGEHGKGFAVVADEVRKLAEQSASSAKQITNLIAVIQNDTNQTIHSMNSTTKEVDAGLTVVEEAGKSFEKIEDSIKEVVLQINDVTGAINQLSSGTSQVATSIKIVKEIAEESAVRNQNVSAATEEQLASMEEIETSSTNLAKMSEQLQLLIRKFTV</sequence>
<gene>
    <name evidence="5" type="ORF">I7822_00795</name>
</gene>
<dbReference type="PANTHER" id="PTHR32089">
    <property type="entry name" value="METHYL-ACCEPTING CHEMOTAXIS PROTEIN MCPB"/>
    <property type="match status" value="1"/>
</dbReference>
<dbReference type="SMART" id="SM00283">
    <property type="entry name" value="MA"/>
    <property type="match status" value="1"/>
</dbReference>
<comment type="caution">
    <text evidence="5">The sequence shown here is derived from an EMBL/GenBank/DDBJ whole genome shotgun (WGS) entry which is preliminary data.</text>
</comment>
<feature type="domain" description="Methyl-accepting transducer" evidence="4">
    <location>
        <begin position="1"/>
        <end position="184"/>
    </location>
</feature>
<evidence type="ECO:0000256" key="1">
    <source>
        <dbReference type="ARBA" id="ARBA00023224"/>
    </source>
</evidence>
<evidence type="ECO:0000256" key="3">
    <source>
        <dbReference type="PROSITE-ProRule" id="PRU00284"/>
    </source>
</evidence>
<dbReference type="PANTHER" id="PTHR32089:SF114">
    <property type="entry name" value="METHYL-ACCEPTING CHEMOTAXIS PROTEIN MCPB"/>
    <property type="match status" value="1"/>
</dbReference>
<dbReference type="PROSITE" id="PS50111">
    <property type="entry name" value="CHEMOTAXIS_TRANSDUC_2"/>
    <property type="match status" value="1"/>
</dbReference>
<dbReference type="InterPro" id="IPR004090">
    <property type="entry name" value="Chemotax_Me-accpt_rcpt"/>
</dbReference>
<protein>
    <recommendedName>
        <fullName evidence="4">Methyl-accepting transducer domain-containing protein</fullName>
    </recommendedName>
</protein>
<dbReference type="RefSeq" id="WP_207974902.1">
    <property type="nucleotide sequence ID" value="NZ_JAGDEL010000001.1"/>
</dbReference>
<dbReference type="InterPro" id="IPR004089">
    <property type="entry name" value="MCPsignal_dom"/>
</dbReference>
<evidence type="ECO:0000313" key="6">
    <source>
        <dbReference type="Proteomes" id="UP000663981"/>
    </source>
</evidence>
<evidence type="ECO:0000256" key="2">
    <source>
        <dbReference type="ARBA" id="ARBA00029447"/>
    </source>
</evidence>
<keyword evidence="6" id="KW-1185">Reference proteome</keyword>